<reference evidence="1 2" key="1">
    <citation type="submission" date="2017-08" db="EMBL/GenBank/DDBJ databases">
        <title>Draft genome sequences of 64 type strains of genus Staph aureus.</title>
        <authorList>
            <person name="Cole K."/>
            <person name="Golubchik T."/>
            <person name="Russell J."/>
            <person name="Foster D."/>
            <person name="Llewelyn M."/>
            <person name="Wilson D."/>
            <person name="Crook D."/>
            <person name="Paul J."/>
        </authorList>
    </citation>
    <scope>NUCLEOTIDE SEQUENCE [LARGE SCALE GENOMIC DNA]</scope>
    <source>
        <strain evidence="1 2">NCTC 12101</strain>
    </source>
</reference>
<proteinExistence type="predicted"/>
<name>A0AAP8PPL1_9STAP</name>
<dbReference type="InterPro" id="IPR016181">
    <property type="entry name" value="Acyl_CoA_acyltransferase"/>
</dbReference>
<dbReference type="EMBL" id="PPQW01000024">
    <property type="protein sequence ID" value="PNZ67707.1"/>
    <property type="molecule type" value="Genomic_DNA"/>
</dbReference>
<evidence type="ECO:0000313" key="1">
    <source>
        <dbReference type="EMBL" id="PNZ67707.1"/>
    </source>
</evidence>
<dbReference type="SUPFAM" id="SSF55729">
    <property type="entry name" value="Acyl-CoA N-acyltransferases (Nat)"/>
    <property type="match status" value="1"/>
</dbReference>
<dbReference type="Proteomes" id="UP000242470">
    <property type="component" value="Unassembled WGS sequence"/>
</dbReference>
<accession>A0AAP8PPL1</accession>
<organism evidence="1 2">
    <name type="scientific">Staphylococcus auricularis</name>
    <dbReference type="NCBI Taxonomy" id="29379"/>
    <lineage>
        <taxon>Bacteria</taxon>
        <taxon>Bacillati</taxon>
        <taxon>Bacillota</taxon>
        <taxon>Bacilli</taxon>
        <taxon>Bacillales</taxon>
        <taxon>Staphylococcaceae</taxon>
        <taxon>Staphylococcus</taxon>
    </lineage>
</organism>
<dbReference type="Pfam" id="PF13420">
    <property type="entry name" value="Acetyltransf_4"/>
    <property type="match status" value="1"/>
</dbReference>
<gene>
    <name evidence="1" type="ORF">CD158_05375</name>
</gene>
<dbReference type="AlphaFoldDB" id="A0AAP8PPL1"/>
<evidence type="ECO:0000313" key="2">
    <source>
        <dbReference type="Proteomes" id="UP000242470"/>
    </source>
</evidence>
<sequence>MVTFFQLGVKFTMLEIRTITQKEILNHTQFLELCTKKKCKVYAWNLYTSKDSVEDYITTLLTNHIFNYQFIGAFDGEELVGIISLKLLLSSGEQHKAYLENLATKTTSTIEEEIIATALFDHIIELCNSKHIEILLTSVASNNISAKIFFSQHNFEMLAFEPNARKLDSNYIDEHWLSYHL</sequence>
<dbReference type="Gene3D" id="3.40.630.30">
    <property type="match status" value="1"/>
</dbReference>
<comment type="caution">
    <text evidence="1">The sequence shown here is derived from an EMBL/GenBank/DDBJ whole genome shotgun (WGS) entry which is preliminary data.</text>
</comment>
<protein>
    <submittedName>
        <fullName evidence="1">GNAT family N-acetyltransferase</fullName>
    </submittedName>
</protein>